<keyword evidence="2" id="KW-1185">Reference proteome</keyword>
<protein>
    <submittedName>
        <fullName evidence="1">Uncharacterized protein</fullName>
    </submittedName>
</protein>
<name>A0ABQ5TWT1_9GAMM</name>
<sequence>MADTIELTEAQRQERDERFRYVDLTHPLMKALYEMQLDLDLENEQEEQI</sequence>
<evidence type="ECO:0000313" key="2">
    <source>
        <dbReference type="Proteomes" id="UP001161423"/>
    </source>
</evidence>
<comment type="caution">
    <text evidence="1">The sequence shown here is derived from an EMBL/GenBank/DDBJ whole genome shotgun (WGS) entry which is preliminary data.</text>
</comment>
<reference evidence="1" key="2">
    <citation type="submission" date="2023-01" db="EMBL/GenBank/DDBJ databases">
        <title>Draft genome sequence of Methylophaga thalassica strain NBRC 102424.</title>
        <authorList>
            <person name="Sun Q."/>
            <person name="Mori K."/>
        </authorList>
    </citation>
    <scope>NUCLEOTIDE SEQUENCE</scope>
    <source>
        <strain evidence="1">NBRC 102424</strain>
    </source>
</reference>
<dbReference type="Proteomes" id="UP001161423">
    <property type="component" value="Unassembled WGS sequence"/>
</dbReference>
<dbReference type="EMBL" id="BSND01000005">
    <property type="protein sequence ID" value="GLP99921.1"/>
    <property type="molecule type" value="Genomic_DNA"/>
</dbReference>
<organism evidence="1 2">
    <name type="scientific">Methylophaga thalassica</name>
    <dbReference type="NCBI Taxonomy" id="40223"/>
    <lineage>
        <taxon>Bacteria</taxon>
        <taxon>Pseudomonadati</taxon>
        <taxon>Pseudomonadota</taxon>
        <taxon>Gammaproteobacteria</taxon>
        <taxon>Thiotrichales</taxon>
        <taxon>Piscirickettsiaceae</taxon>
        <taxon>Methylophaga</taxon>
    </lineage>
</organism>
<proteinExistence type="predicted"/>
<reference evidence="1" key="1">
    <citation type="journal article" date="2014" name="Int. J. Syst. Evol. Microbiol.">
        <title>Complete genome of a new Firmicutes species belonging to the dominant human colonic microbiota ('Ruminococcus bicirculans') reveals two chromosomes and a selective capacity to utilize plant glucans.</title>
        <authorList>
            <consortium name="NISC Comparative Sequencing Program"/>
            <person name="Wegmann U."/>
            <person name="Louis P."/>
            <person name="Goesmann A."/>
            <person name="Henrissat B."/>
            <person name="Duncan S.H."/>
            <person name="Flint H.J."/>
        </authorList>
    </citation>
    <scope>NUCLEOTIDE SEQUENCE</scope>
    <source>
        <strain evidence="1">NBRC 102424</strain>
    </source>
</reference>
<evidence type="ECO:0000313" key="1">
    <source>
        <dbReference type="EMBL" id="GLP99921.1"/>
    </source>
</evidence>
<accession>A0ABQ5TWT1</accession>
<dbReference type="RefSeq" id="WP_007146686.1">
    <property type="nucleotide sequence ID" value="NZ_BSND01000005.1"/>
</dbReference>
<gene>
    <name evidence="1" type="ORF">GCM10007891_17750</name>
</gene>